<name>A0A5B7D0V0_PORTR</name>
<dbReference type="AlphaFoldDB" id="A0A5B7D0V0"/>
<evidence type="ECO:0000256" key="1">
    <source>
        <dbReference type="SAM" id="MobiDB-lite"/>
    </source>
</evidence>
<evidence type="ECO:0000313" key="3">
    <source>
        <dbReference type="Proteomes" id="UP000324222"/>
    </source>
</evidence>
<feature type="compositionally biased region" description="Polar residues" evidence="1">
    <location>
        <begin position="32"/>
        <end position="69"/>
    </location>
</feature>
<proteinExistence type="predicted"/>
<keyword evidence="3" id="KW-1185">Reference proteome</keyword>
<dbReference type="EMBL" id="VSRR010000444">
    <property type="protein sequence ID" value="MPC15647.1"/>
    <property type="molecule type" value="Genomic_DNA"/>
</dbReference>
<comment type="caution">
    <text evidence="2">The sequence shown here is derived from an EMBL/GenBank/DDBJ whole genome shotgun (WGS) entry which is preliminary data.</text>
</comment>
<sequence length="69" mass="7890">MPEITWTVALRSRYSLALRYDVQYQERLIKSMGSSKPENNNNNWSTGQCKGNDTPWRPQTSTTPGNLLS</sequence>
<reference evidence="2 3" key="1">
    <citation type="submission" date="2019-05" db="EMBL/GenBank/DDBJ databases">
        <title>Another draft genome of Portunus trituberculatus and its Hox gene families provides insights of decapod evolution.</title>
        <authorList>
            <person name="Jeong J.-H."/>
            <person name="Song I."/>
            <person name="Kim S."/>
            <person name="Choi T."/>
            <person name="Kim D."/>
            <person name="Ryu S."/>
            <person name="Kim W."/>
        </authorList>
    </citation>
    <scope>NUCLEOTIDE SEQUENCE [LARGE SCALE GENOMIC DNA]</scope>
    <source>
        <tissue evidence="2">Muscle</tissue>
    </source>
</reference>
<evidence type="ECO:0000313" key="2">
    <source>
        <dbReference type="EMBL" id="MPC15647.1"/>
    </source>
</evidence>
<gene>
    <name evidence="2" type="ORF">E2C01_008446</name>
</gene>
<accession>A0A5B7D0V0</accession>
<dbReference type="Proteomes" id="UP000324222">
    <property type="component" value="Unassembled WGS sequence"/>
</dbReference>
<protein>
    <submittedName>
        <fullName evidence="2">Uncharacterized protein</fullName>
    </submittedName>
</protein>
<feature type="region of interest" description="Disordered" evidence="1">
    <location>
        <begin position="31"/>
        <end position="69"/>
    </location>
</feature>
<organism evidence="2 3">
    <name type="scientific">Portunus trituberculatus</name>
    <name type="common">Swimming crab</name>
    <name type="synonym">Neptunus trituberculatus</name>
    <dbReference type="NCBI Taxonomy" id="210409"/>
    <lineage>
        <taxon>Eukaryota</taxon>
        <taxon>Metazoa</taxon>
        <taxon>Ecdysozoa</taxon>
        <taxon>Arthropoda</taxon>
        <taxon>Crustacea</taxon>
        <taxon>Multicrustacea</taxon>
        <taxon>Malacostraca</taxon>
        <taxon>Eumalacostraca</taxon>
        <taxon>Eucarida</taxon>
        <taxon>Decapoda</taxon>
        <taxon>Pleocyemata</taxon>
        <taxon>Brachyura</taxon>
        <taxon>Eubrachyura</taxon>
        <taxon>Portunoidea</taxon>
        <taxon>Portunidae</taxon>
        <taxon>Portuninae</taxon>
        <taxon>Portunus</taxon>
    </lineage>
</organism>